<dbReference type="GO" id="GO:0006325">
    <property type="term" value="P:chromatin organization"/>
    <property type="evidence" value="ECO:0007669"/>
    <property type="project" value="UniProtKB-KW"/>
</dbReference>
<proteinExistence type="predicted"/>
<dbReference type="InterPro" id="IPR036142">
    <property type="entry name" value="ENT_dom-like_sf"/>
</dbReference>
<feature type="compositionally biased region" description="Polar residues" evidence="10">
    <location>
        <begin position="833"/>
        <end position="854"/>
    </location>
</feature>
<evidence type="ECO:0000256" key="8">
    <source>
        <dbReference type="ARBA" id="ARBA00023242"/>
    </source>
</evidence>
<feature type="compositionally biased region" description="Polar residues" evidence="10">
    <location>
        <begin position="677"/>
        <end position="688"/>
    </location>
</feature>
<keyword evidence="7" id="KW-0234">DNA repair</keyword>
<dbReference type="PANTHER" id="PTHR16500:SF3">
    <property type="entry name" value="BRCA2-INTERACTING TRANSCRIPTIONAL REPRESSOR EMSY"/>
    <property type="match status" value="1"/>
</dbReference>
<dbReference type="Gene3D" id="1.10.1240.40">
    <property type="entry name" value="ENT domain"/>
    <property type="match status" value="1"/>
</dbReference>
<gene>
    <name evidence="12" type="primary">emsy</name>
</gene>
<feature type="compositionally biased region" description="Low complexity" evidence="10">
    <location>
        <begin position="927"/>
        <end position="945"/>
    </location>
</feature>
<reference evidence="12" key="2">
    <citation type="submission" date="2025-09" db="UniProtKB">
        <authorList>
            <consortium name="Ensembl"/>
        </authorList>
    </citation>
    <scope>IDENTIFICATION</scope>
</reference>
<feature type="compositionally biased region" description="Low complexity" evidence="10">
    <location>
        <begin position="802"/>
        <end position="813"/>
    </location>
</feature>
<feature type="region of interest" description="Disordered" evidence="10">
    <location>
        <begin position="995"/>
        <end position="1026"/>
    </location>
</feature>
<evidence type="ECO:0000256" key="3">
    <source>
        <dbReference type="ARBA" id="ARBA00022763"/>
    </source>
</evidence>
<reference evidence="12" key="1">
    <citation type="submission" date="2025-08" db="UniProtKB">
        <authorList>
            <consortium name="Ensembl"/>
        </authorList>
    </citation>
    <scope>IDENTIFICATION</scope>
</reference>
<feature type="region of interest" description="Disordered" evidence="10">
    <location>
        <begin position="927"/>
        <end position="966"/>
    </location>
</feature>
<evidence type="ECO:0000256" key="5">
    <source>
        <dbReference type="ARBA" id="ARBA00023015"/>
    </source>
</evidence>
<feature type="compositionally biased region" description="Acidic residues" evidence="10">
    <location>
        <begin position="1135"/>
        <end position="1149"/>
    </location>
</feature>
<dbReference type="FunFam" id="1.10.1240.40:FF:000001">
    <property type="entry name" value="BRCA2-interacting transcriptional repressor EMSY isoform X1"/>
    <property type="match status" value="1"/>
</dbReference>
<dbReference type="AlphaFoldDB" id="A0A8C9XS16"/>
<evidence type="ECO:0000313" key="12">
    <source>
        <dbReference type="Ensembl" id="ENSSLUP00000014819.1"/>
    </source>
</evidence>
<protein>
    <recommendedName>
        <fullName evidence="9">BRCA2-interacting transcriptional repressor EMSY</fullName>
    </recommendedName>
</protein>
<dbReference type="SMART" id="SM01191">
    <property type="entry name" value="ENT"/>
    <property type="match status" value="1"/>
</dbReference>
<comment type="subcellular location">
    <subcellularLocation>
        <location evidence="1">Nucleus</location>
    </subcellularLocation>
</comment>
<dbReference type="GO" id="GO:0006281">
    <property type="term" value="P:DNA repair"/>
    <property type="evidence" value="ECO:0007669"/>
    <property type="project" value="UniProtKB-KW"/>
</dbReference>
<accession>A0A8C9XS16</accession>
<sequence>MPVVWPTILDLGRDECKRILRKLELEAYAGVISALRAQGDLTKDKKDLLGELTKILGISTERHRAEVRRAVNDERLTTIAYHMSGPNSSSEWSIEGRRLVPLMPRLVPQTAFTVTANAVASATANQNASLLLPAETGNKEVVVCYSYTSTTGTSTSATATSGTIGATVKSPRPPSPSSNVVVLPSGSTVYVKSVSCSDEDEKPRKRRRTNSSSSSPVMLKEVSKVSPPISKNITVPVSGSPKMSNIMQSIANSLPPHLSPVKITFTKPTIQTTNTTTQKVIIVTTSPSSNFVPNILSKSHAHNNAALSKLISTSMLTAPTQKQTVVFPASVSPSSNTIAVTTMVSSTPSVVMVFTVVGASSAGVKVASARLPSPKTLVGSPAQILAQFPKQQSPKQLQQSSSMGVCSVSQTQTTSTSPGSKPTIQIKQESGVKIITQQVQPSKILPKPSSVALSSSSSSPIMVVSSNGAIMTTKLVTQATGDSTQATYTRPTVSPSLGARISAAGGGTTYVKTTSGSIITVVPKSLATLGGKIISSNIVSGTTTKITTIPMSSKPNVIVVQKTTGKGATIQGLPGKNVVTTLLNAGGEKGLQAVQGTKPAIITASRPITKMIVTQPKGMSSGSQSTATKIIPTKIVYGQQGKTQVLIKPKPVFQTAVVSEHTRQLVTEALQQVTRSAEIGQGQTSGQDGSPKEDAGSLATEFSHGSAQESQPVVHVVSSREQDWTEQEVSVESSPTIIYQEVSGGESQSATSTIKALLELQQTTAVKEKGEPKPRQHTIDLSQMAVPIQLAQEKKPSPESPRPSTSEAEPSTEYVTAGTPLQWASWKATPWTPQTGLFYRSSQPTTDPIKQTTHSAAAQPPPSSQAEAEQSRHSSAYTQPPLPPPQLHSKPQIKQSQPKPQALTQSPKDRLLTAPVQAGAKVTALATPTKPLLTPQLPKLQQAPTSHHRPLHTPMSHPPPLQAHHPVSSEKTASSQVSCFTPNTSATVTKITFGSSHHSSPVFSSGEATAKLIPESSSRPSGDKPSVSDILKISMMEAEIDPSTEPMVVDSSSDCGPLGKAMEVQAVSGTLDSGQFISSSGASMHHPLTKPQQFSCMQGLTVIPQYSILPDSSQSNVVVEPSGFLEITNYTSQQLEEDSPMEQEVDSSNDEATAASPPNQP</sequence>
<feature type="region of interest" description="Disordered" evidence="10">
    <location>
        <begin position="833"/>
        <end position="907"/>
    </location>
</feature>
<dbReference type="GO" id="GO:0005654">
    <property type="term" value="C:nucleoplasm"/>
    <property type="evidence" value="ECO:0007669"/>
    <property type="project" value="TreeGrafter"/>
</dbReference>
<feature type="region of interest" description="Disordered" evidence="10">
    <location>
        <begin position="1129"/>
        <end position="1161"/>
    </location>
</feature>
<feature type="region of interest" description="Disordered" evidence="10">
    <location>
        <begin position="152"/>
        <end position="223"/>
    </location>
</feature>
<evidence type="ECO:0000256" key="1">
    <source>
        <dbReference type="ARBA" id="ARBA00004123"/>
    </source>
</evidence>
<keyword evidence="2" id="KW-0678">Repressor</keyword>
<keyword evidence="8" id="KW-0539">Nucleus</keyword>
<feature type="region of interest" description="Disordered" evidence="10">
    <location>
        <begin position="677"/>
        <end position="714"/>
    </location>
</feature>
<evidence type="ECO:0000256" key="6">
    <source>
        <dbReference type="ARBA" id="ARBA00023163"/>
    </source>
</evidence>
<evidence type="ECO:0000256" key="7">
    <source>
        <dbReference type="ARBA" id="ARBA00023204"/>
    </source>
</evidence>
<name>A0A8C9XS16_SANLU</name>
<dbReference type="Ensembl" id="ENSSLUT00000015298.1">
    <property type="protein sequence ID" value="ENSSLUP00000014819.1"/>
    <property type="gene ID" value="ENSSLUG00000006888.1"/>
</dbReference>
<evidence type="ECO:0000256" key="9">
    <source>
        <dbReference type="ARBA" id="ARBA00073247"/>
    </source>
</evidence>
<dbReference type="PROSITE" id="PS51138">
    <property type="entry name" value="ENT"/>
    <property type="match status" value="1"/>
</dbReference>
<feature type="region of interest" description="Disordered" evidence="10">
    <location>
        <begin position="389"/>
        <end position="423"/>
    </location>
</feature>
<dbReference type="InterPro" id="IPR005491">
    <property type="entry name" value="ENT_dom"/>
</dbReference>
<keyword evidence="6" id="KW-0804">Transcription</keyword>
<feature type="region of interest" description="Disordered" evidence="10">
    <location>
        <begin position="791"/>
        <end position="815"/>
    </location>
</feature>
<evidence type="ECO:0000256" key="4">
    <source>
        <dbReference type="ARBA" id="ARBA00022853"/>
    </source>
</evidence>
<keyword evidence="4" id="KW-0156">Chromatin regulator</keyword>
<organism evidence="12 13">
    <name type="scientific">Sander lucioperca</name>
    <name type="common">Pike-perch</name>
    <name type="synonym">Perca lucioperca</name>
    <dbReference type="NCBI Taxonomy" id="283035"/>
    <lineage>
        <taxon>Eukaryota</taxon>
        <taxon>Metazoa</taxon>
        <taxon>Chordata</taxon>
        <taxon>Craniata</taxon>
        <taxon>Vertebrata</taxon>
        <taxon>Euteleostomi</taxon>
        <taxon>Actinopterygii</taxon>
        <taxon>Neopterygii</taxon>
        <taxon>Teleostei</taxon>
        <taxon>Neoteleostei</taxon>
        <taxon>Acanthomorphata</taxon>
        <taxon>Eupercaria</taxon>
        <taxon>Perciformes</taxon>
        <taxon>Percoidei</taxon>
        <taxon>Percidae</taxon>
        <taxon>Luciopercinae</taxon>
        <taxon>Sander</taxon>
    </lineage>
</organism>
<evidence type="ECO:0000256" key="2">
    <source>
        <dbReference type="ARBA" id="ARBA00022491"/>
    </source>
</evidence>
<keyword evidence="3" id="KW-0227">DNA damage</keyword>
<dbReference type="Proteomes" id="UP000694568">
    <property type="component" value="Unplaced"/>
</dbReference>
<feature type="domain" description="ENT" evidence="11">
    <location>
        <begin position="16"/>
        <end position="100"/>
    </location>
</feature>
<evidence type="ECO:0000259" key="11">
    <source>
        <dbReference type="PROSITE" id="PS51138"/>
    </source>
</evidence>
<feature type="compositionally biased region" description="Low complexity" evidence="10">
    <location>
        <begin position="995"/>
        <end position="1006"/>
    </location>
</feature>
<feature type="compositionally biased region" description="Low complexity" evidence="10">
    <location>
        <begin position="152"/>
        <end position="170"/>
    </location>
</feature>
<keyword evidence="13" id="KW-1185">Reference proteome</keyword>
<evidence type="ECO:0000256" key="10">
    <source>
        <dbReference type="SAM" id="MobiDB-lite"/>
    </source>
</evidence>
<keyword evidence="5" id="KW-0805">Transcription regulation</keyword>
<dbReference type="InterPro" id="IPR033482">
    <property type="entry name" value="EMSY"/>
</dbReference>
<dbReference type="Pfam" id="PF03735">
    <property type="entry name" value="ENT"/>
    <property type="match status" value="1"/>
</dbReference>
<dbReference type="SUPFAM" id="SSF158639">
    <property type="entry name" value="ENT-like"/>
    <property type="match status" value="1"/>
</dbReference>
<dbReference type="GO" id="GO:0006355">
    <property type="term" value="P:regulation of DNA-templated transcription"/>
    <property type="evidence" value="ECO:0007669"/>
    <property type="project" value="InterPro"/>
</dbReference>
<dbReference type="PANTHER" id="PTHR16500">
    <property type="entry name" value="BRCA2-INTERACTING TRANSCRIPTIONAL REPRESSOR EMSY"/>
    <property type="match status" value="1"/>
</dbReference>
<dbReference type="GeneTree" id="ENSGT00390000009554"/>
<feature type="compositionally biased region" description="Low complexity" evidence="10">
    <location>
        <begin position="177"/>
        <end position="187"/>
    </location>
</feature>
<evidence type="ECO:0000313" key="13">
    <source>
        <dbReference type="Proteomes" id="UP000694568"/>
    </source>
</evidence>
<feature type="compositionally biased region" description="Low complexity" evidence="10">
    <location>
        <begin position="887"/>
        <end position="901"/>
    </location>
</feature>